<keyword evidence="1" id="KW-0812">Transmembrane</keyword>
<accession>A0A6C0H1J1</accession>
<proteinExistence type="predicted"/>
<evidence type="ECO:0000313" key="2">
    <source>
        <dbReference type="EMBL" id="QHT74309.1"/>
    </source>
</evidence>
<feature type="transmembrane region" description="Helical" evidence="1">
    <location>
        <begin position="245"/>
        <end position="269"/>
    </location>
</feature>
<organism evidence="2">
    <name type="scientific">viral metagenome</name>
    <dbReference type="NCBI Taxonomy" id="1070528"/>
    <lineage>
        <taxon>unclassified sequences</taxon>
        <taxon>metagenomes</taxon>
        <taxon>organismal metagenomes</taxon>
    </lineage>
</organism>
<name>A0A6C0H1J1_9ZZZZ</name>
<dbReference type="EMBL" id="MN739849">
    <property type="protein sequence ID" value="QHT74309.1"/>
    <property type="molecule type" value="Genomic_DNA"/>
</dbReference>
<reference evidence="2" key="1">
    <citation type="journal article" date="2020" name="Nature">
        <title>Giant virus diversity and host interactions through global metagenomics.</title>
        <authorList>
            <person name="Schulz F."/>
            <person name="Roux S."/>
            <person name="Paez-Espino D."/>
            <person name="Jungbluth S."/>
            <person name="Walsh D.A."/>
            <person name="Denef V.J."/>
            <person name="McMahon K.D."/>
            <person name="Konstantinidis K.T."/>
            <person name="Eloe-Fadrosh E.A."/>
            <person name="Kyrpides N.C."/>
            <person name="Woyke T."/>
        </authorList>
    </citation>
    <scope>NUCLEOTIDE SEQUENCE</scope>
    <source>
        <strain evidence="2">GVMAG-M-3300023179-59</strain>
    </source>
</reference>
<evidence type="ECO:0000256" key="1">
    <source>
        <dbReference type="SAM" id="Phobius"/>
    </source>
</evidence>
<keyword evidence="1" id="KW-1133">Transmembrane helix</keyword>
<protein>
    <recommendedName>
        <fullName evidence="3">Glycosyltransferase</fullName>
    </recommendedName>
</protein>
<sequence length="284" mass="33966">MDENKACYRFHEIKYKDGFFNESVDATYIIHLENNGRHSVMESQLNQYHPTNRVYIVYNRGYKKCPKNLPEDKPAHDLTDAFLQSFKHATEHQFENILILEDDFIFTDTIKDTKITTDIQNFLNKNKSKRFVYYLGCLPYIQSVGSQHNRLYLSNGTHACIYSKPLVNHILNEHIQHHIIDWDLLHNINIWYYPRYIYHKPLCYQLFPPTENSQNWYNPMGMADIIKSVHKMAELDRNVEPGHSYFYFLSKFIYIFVWVLILFALFIILRQFSISGKGMKRMKK</sequence>
<keyword evidence="1" id="KW-0472">Membrane</keyword>
<evidence type="ECO:0008006" key="3">
    <source>
        <dbReference type="Google" id="ProtNLM"/>
    </source>
</evidence>
<dbReference type="AlphaFoldDB" id="A0A6C0H1J1"/>